<evidence type="ECO:0000313" key="2">
    <source>
        <dbReference type="Proteomes" id="UP000054047"/>
    </source>
</evidence>
<sequence>MPEDVDFWRRNGITSTSTAKKRSEERVHTAPAVFFHAARHFFAFNLLHELGPHSFTSIWWLSTARALSGRVSPPYPPATTQSLIDILALSREVLQLLLAAAAITMGEKFYSQAPGGTVRNLLPVVDCPGSVCIKAVITEPPAKREVCVQGAAIVRDCWSRVVGAEGPLALDPKARRNMVQLSEDDSADRILGVIYTCQGYLCNSSFHSRLVPLSFLLLCLLL</sequence>
<organism evidence="1 2">
    <name type="scientific">Ancylostoma duodenale</name>
    <dbReference type="NCBI Taxonomy" id="51022"/>
    <lineage>
        <taxon>Eukaryota</taxon>
        <taxon>Metazoa</taxon>
        <taxon>Ecdysozoa</taxon>
        <taxon>Nematoda</taxon>
        <taxon>Chromadorea</taxon>
        <taxon>Rhabditida</taxon>
        <taxon>Rhabditina</taxon>
        <taxon>Rhabditomorpha</taxon>
        <taxon>Strongyloidea</taxon>
        <taxon>Ancylostomatidae</taxon>
        <taxon>Ancylostomatinae</taxon>
        <taxon>Ancylostoma</taxon>
    </lineage>
</organism>
<dbReference type="OrthoDB" id="5827637at2759"/>
<accession>A0A0C2CVE8</accession>
<name>A0A0C2CVE8_9BILA</name>
<evidence type="ECO:0000313" key="1">
    <source>
        <dbReference type="EMBL" id="KIH53837.1"/>
    </source>
</evidence>
<gene>
    <name evidence="1" type="ORF">ANCDUO_16022</name>
</gene>
<proteinExistence type="predicted"/>
<dbReference type="EMBL" id="KN740276">
    <property type="protein sequence ID" value="KIH53837.1"/>
    <property type="molecule type" value="Genomic_DNA"/>
</dbReference>
<dbReference type="Proteomes" id="UP000054047">
    <property type="component" value="Unassembled WGS sequence"/>
</dbReference>
<dbReference type="AlphaFoldDB" id="A0A0C2CVE8"/>
<keyword evidence="2" id="KW-1185">Reference proteome</keyword>
<protein>
    <submittedName>
        <fullName evidence="1">Uncharacterized protein</fullName>
    </submittedName>
</protein>
<reference evidence="1 2" key="1">
    <citation type="submission" date="2013-12" db="EMBL/GenBank/DDBJ databases">
        <title>Draft genome of the parsitic nematode Ancylostoma duodenale.</title>
        <authorList>
            <person name="Mitreva M."/>
        </authorList>
    </citation>
    <scope>NUCLEOTIDE SEQUENCE [LARGE SCALE GENOMIC DNA]</scope>
    <source>
        <strain evidence="1 2">Zhejiang</strain>
    </source>
</reference>